<dbReference type="HOGENOM" id="CLU_035338_1_1_1"/>
<dbReference type="InterPro" id="IPR032801">
    <property type="entry name" value="PXL2A/B/C"/>
</dbReference>
<organism evidence="1 2">
    <name type="scientific">Galerina marginata (strain CBS 339.88)</name>
    <dbReference type="NCBI Taxonomy" id="685588"/>
    <lineage>
        <taxon>Eukaryota</taxon>
        <taxon>Fungi</taxon>
        <taxon>Dikarya</taxon>
        <taxon>Basidiomycota</taxon>
        <taxon>Agaricomycotina</taxon>
        <taxon>Agaricomycetes</taxon>
        <taxon>Agaricomycetidae</taxon>
        <taxon>Agaricales</taxon>
        <taxon>Agaricineae</taxon>
        <taxon>Strophariaceae</taxon>
        <taxon>Galerina</taxon>
    </lineage>
</organism>
<dbReference type="Gene3D" id="3.40.30.10">
    <property type="entry name" value="Glutaredoxin"/>
    <property type="match status" value="1"/>
</dbReference>
<sequence length="204" mass="22278">MKDFKAIPDERTIEDAAKIEVLDVNGQSVQFGSVFQDQKAIVVFIRHFFCGKCQLYVENLAAIPQAALDQAGVKIVVVGCGDYQPIASYAETTRFTGPFFADPTRKLYHALGMDSETLQVTPANEQKRSYLTMGAFSNIAMSLWRGPIKHPSLVGKNGNISQNGGEFIFGPGNTCSFASRMQHTEDHIEVADLVKEAGIVLTSA</sequence>
<evidence type="ECO:0000313" key="2">
    <source>
        <dbReference type="Proteomes" id="UP000027222"/>
    </source>
</evidence>
<dbReference type="SUPFAM" id="SSF52833">
    <property type="entry name" value="Thioredoxin-like"/>
    <property type="match status" value="1"/>
</dbReference>
<name>A0A067U3U7_GALM3</name>
<gene>
    <name evidence="1" type="ORF">GALMADRAFT_54116</name>
</gene>
<evidence type="ECO:0000313" key="1">
    <source>
        <dbReference type="EMBL" id="KDR86128.1"/>
    </source>
</evidence>
<dbReference type="CDD" id="cd02970">
    <property type="entry name" value="PRX_like2"/>
    <property type="match status" value="1"/>
</dbReference>
<dbReference type="OrthoDB" id="40334at2759"/>
<dbReference type="EMBL" id="KL142367">
    <property type="protein sequence ID" value="KDR86128.1"/>
    <property type="molecule type" value="Genomic_DNA"/>
</dbReference>
<evidence type="ECO:0008006" key="3">
    <source>
        <dbReference type="Google" id="ProtNLM"/>
    </source>
</evidence>
<dbReference type="InterPro" id="IPR036249">
    <property type="entry name" value="Thioredoxin-like_sf"/>
</dbReference>
<dbReference type="PANTHER" id="PTHR28630">
    <property type="match status" value="1"/>
</dbReference>
<dbReference type="Pfam" id="PF13911">
    <property type="entry name" value="AhpC-TSA_2"/>
    <property type="match status" value="1"/>
</dbReference>
<keyword evidence="2" id="KW-1185">Reference proteome</keyword>
<dbReference type="PANTHER" id="PTHR28630:SF3">
    <property type="entry name" value="PEROXIREDOXIN-LIKE 2C"/>
    <property type="match status" value="1"/>
</dbReference>
<protein>
    <recommendedName>
        <fullName evidence="3">Thioredoxin domain-containing protein</fullName>
    </recommendedName>
</protein>
<dbReference type="Proteomes" id="UP000027222">
    <property type="component" value="Unassembled WGS sequence"/>
</dbReference>
<accession>A0A067U3U7</accession>
<dbReference type="AlphaFoldDB" id="A0A067U3U7"/>
<proteinExistence type="predicted"/>
<reference evidence="2" key="1">
    <citation type="journal article" date="2014" name="Proc. Natl. Acad. Sci. U.S.A.">
        <title>Extensive sampling of basidiomycete genomes demonstrates inadequacy of the white-rot/brown-rot paradigm for wood decay fungi.</title>
        <authorList>
            <person name="Riley R."/>
            <person name="Salamov A.A."/>
            <person name="Brown D.W."/>
            <person name="Nagy L.G."/>
            <person name="Floudas D."/>
            <person name="Held B.W."/>
            <person name="Levasseur A."/>
            <person name="Lombard V."/>
            <person name="Morin E."/>
            <person name="Otillar R."/>
            <person name="Lindquist E.A."/>
            <person name="Sun H."/>
            <person name="LaButti K.M."/>
            <person name="Schmutz J."/>
            <person name="Jabbour D."/>
            <person name="Luo H."/>
            <person name="Baker S.E."/>
            <person name="Pisabarro A.G."/>
            <person name="Walton J.D."/>
            <person name="Blanchette R.A."/>
            <person name="Henrissat B."/>
            <person name="Martin F."/>
            <person name="Cullen D."/>
            <person name="Hibbett D.S."/>
            <person name="Grigoriev I.V."/>
        </authorList>
    </citation>
    <scope>NUCLEOTIDE SEQUENCE [LARGE SCALE GENOMIC DNA]</scope>
    <source>
        <strain evidence="2">CBS 339.88</strain>
    </source>
</reference>